<evidence type="ECO:0000259" key="2">
    <source>
        <dbReference type="Pfam" id="PF07859"/>
    </source>
</evidence>
<name>A0A9W9KJ22_9EURO</name>
<comment type="caution">
    <text evidence="3">The sequence shown here is derived from an EMBL/GenBank/DDBJ whole genome shotgun (WGS) entry which is preliminary data.</text>
</comment>
<dbReference type="Gene3D" id="3.40.50.1820">
    <property type="entry name" value="alpha/beta hydrolase"/>
    <property type="match status" value="1"/>
</dbReference>
<dbReference type="Pfam" id="PF07859">
    <property type="entry name" value="Abhydrolase_3"/>
    <property type="match status" value="1"/>
</dbReference>
<dbReference type="InterPro" id="IPR050300">
    <property type="entry name" value="GDXG_lipolytic_enzyme"/>
</dbReference>
<evidence type="ECO:0000256" key="1">
    <source>
        <dbReference type="ARBA" id="ARBA00022801"/>
    </source>
</evidence>
<dbReference type="InterPro" id="IPR029058">
    <property type="entry name" value="AB_hydrolase_fold"/>
</dbReference>
<protein>
    <submittedName>
        <fullName evidence="3">Alpha/Beta hydrolase protein</fullName>
    </submittedName>
</protein>
<feature type="domain" description="Alpha/beta hydrolase fold-3" evidence="2">
    <location>
        <begin position="129"/>
        <end position="342"/>
    </location>
</feature>
<sequence>MLPFYSIVQGVYDFGRKVFFLIYYIPKSNRPNSAWSHQTSLVTQLLKGLVRHRVAIQYRTPKSLDPGPDGDQFIVIKPQSTIINNENSDKTSPVYTGSLTSIPIIQPVPIGAVWFPDAPAPNVPLQRLVIHFHPSAFVLFGPRKADGVSWGPTKFGELSEWPVLSVQYRLSLDKEKTTFPAAIQDAITAYVYALETLKIPAKNIVLSGESAGGNLVVAMLRYITMENPALPLPRAGLLWSPWLSMTKESIFGLDKHRNASTDYIETNFCQWGADSYIPSGWSEHNPYFTPLGNEFRSSVPLFIEAGTSEILYDEIVQFAHNMKEKGTEVELHEAPNAPHSIFSVGEVFGMADIAIDGHARATRFITRAGDK</sequence>
<evidence type="ECO:0000313" key="3">
    <source>
        <dbReference type="EMBL" id="KAJ5108494.1"/>
    </source>
</evidence>
<dbReference type="EMBL" id="JAPQKH010000003">
    <property type="protein sequence ID" value="KAJ5108494.1"/>
    <property type="molecule type" value="Genomic_DNA"/>
</dbReference>
<dbReference type="PANTHER" id="PTHR48081">
    <property type="entry name" value="AB HYDROLASE SUPERFAMILY PROTEIN C4A8.06C"/>
    <property type="match status" value="1"/>
</dbReference>
<accession>A0A9W9KJ22</accession>
<gene>
    <name evidence="3" type="ORF">N7456_005169</name>
</gene>
<dbReference type="GO" id="GO:0017000">
    <property type="term" value="P:antibiotic biosynthetic process"/>
    <property type="evidence" value="ECO:0007669"/>
    <property type="project" value="UniProtKB-ARBA"/>
</dbReference>
<reference evidence="3" key="1">
    <citation type="submission" date="2022-11" db="EMBL/GenBank/DDBJ databases">
        <authorList>
            <person name="Petersen C."/>
        </authorList>
    </citation>
    <scope>NUCLEOTIDE SEQUENCE</scope>
    <source>
        <strain evidence="3">IBT 30069</strain>
    </source>
</reference>
<keyword evidence="4" id="KW-1185">Reference proteome</keyword>
<keyword evidence="1 3" id="KW-0378">Hydrolase</keyword>
<dbReference type="AlphaFoldDB" id="A0A9W9KJ22"/>
<dbReference type="Proteomes" id="UP001149165">
    <property type="component" value="Unassembled WGS sequence"/>
</dbReference>
<organism evidence="3 4">
    <name type="scientific">Penicillium angulare</name>
    <dbReference type="NCBI Taxonomy" id="116970"/>
    <lineage>
        <taxon>Eukaryota</taxon>
        <taxon>Fungi</taxon>
        <taxon>Dikarya</taxon>
        <taxon>Ascomycota</taxon>
        <taxon>Pezizomycotina</taxon>
        <taxon>Eurotiomycetes</taxon>
        <taxon>Eurotiomycetidae</taxon>
        <taxon>Eurotiales</taxon>
        <taxon>Aspergillaceae</taxon>
        <taxon>Penicillium</taxon>
    </lineage>
</organism>
<dbReference type="GO" id="GO:0072330">
    <property type="term" value="P:monocarboxylic acid biosynthetic process"/>
    <property type="evidence" value="ECO:0007669"/>
    <property type="project" value="UniProtKB-ARBA"/>
</dbReference>
<evidence type="ECO:0000313" key="4">
    <source>
        <dbReference type="Proteomes" id="UP001149165"/>
    </source>
</evidence>
<reference evidence="3" key="2">
    <citation type="journal article" date="2023" name="IMA Fungus">
        <title>Comparative genomic study of the Penicillium genus elucidates a diverse pangenome and 15 lateral gene transfer events.</title>
        <authorList>
            <person name="Petersen C."/>
            <person name="Sorensen T."/>
            <person name="Nielsen M.R."/>
            <person name="Sondergaard T.E."/>
            <person name="Sorensen J.L."/>
            <person name="Fitzpatrick D.A."/>
            <person name="Frisvad J.C."/>
            <person name="Nielsen K.L."/>
        </authorList>
    </citation>
    <scope>NUCLEOTIDE SEQUENCE</scope>
    <source>
        <strain evidence="3">IBT 30069</strain>
    </source>
</reference>
<proteinExistence type="predicted"/>
<dbReference type="GO" id="GO:0016787">
    <property type="term" value="F:hydrolase activity"/>
    <property type="evidence" value="ECO:0007669"/>
    <property type="project" value="UniProtKB-KW"/>
</dbReference>
<dbReference type="InterPro" id="IPR013094">
    <property type="entry name" value="AB_hydrolase_3"/>
</dbReference>
<dbReference type="SUPFAM" id="SSF53474">
    <property type="entry name" value="alpha/beta-Hydrolases"/>
    <property type="match status" value="1"/>
</dbReference>
<dbReference type="OrthoDB" id="2152029at2759"/>
<dbReference type="PANTHER" id="PTHR48081:SF17">
    <property type="entry name" value="ALPHA_BETA HYDROLASE FOLD-3 DOMAIN-CONTAINING PROTEIN"/>
    <property type="match status" value="1"/>
</dbReference>